<dbReference type="AlphaFoldDB" id="A0A6J4P9P1"/>
<dbReference type="EMBL" id="CADCVA010000095">
    <property type="protein sequence ID" value="CAA9409918.1"/>
    <property type="molecule type" value="Genomic_DNA"/>
</dbReference>
<reference evidence="2" key="1">
    <citation type="submission" date="2020-02" db="EMBL/GenBank/DDBJ databases">
        <authorList>
            <person name="Meier V. D."/>
        </authorList>
    </citation>
    <scope>NUCLEOTIDE SEQUENCE</scope>
    <source>
        <strain evidence="2">AVDCRST_MAG82</strain>
    </source>
</reference>
<feature type="region of interest" description="Disordered" evidence="1">
    <location>
        <begin position="1"/>
        <end position="103"/>
    </location>
</feature>
<feature type="non-terminal residue" evidence="2">
    <location>
        <position position="103"/>
    </location>
</feature>
<proteinExistence type="predicted"/>
<protein>
    <submittedName>
        <fullName evidence="2">Uncharacterized protein</fullName>
    </submittedName>
</protein>
<gene>
    <name evidence="2" type="ORF">AVDCRST_MAG82-731</name>
</gene>
<feature type="compositionally biased region" description="Basic residues" evidence="1">
    <location>
        <begin position="72"/>
        <end position="88"/>
    </location>
</feature>
<sequence length="103" mass="11449">ERPASCPNSGSRSQVLWGERGPQRDRPCRRASRGGVPDRGLRLGQVHATQVRQPGRADRRGPHSGRGGGDHRPKRRREPHPAPNRHRLPGFQPLSTHDGPAQR</sequence>
<feature type="non-terminal residue" evidence="2">
    <location>
        <position position="1"/>
    </location>
</feature>
<name>A0A6J4P9P1_9ACTN</name>
<feature type="compositionally biased region" description="Polar residues" evidence="1">
    <location>
        <begin position="1"/>
        <end position="14"/>
    </location>
</feature>
<accession>A0A6J4P9P1</accession>
<evidence type="ECO:0000313" key="2">
    <source>
        <dbReference type="EMBL" id="CAA9409918.1"/>
    </source>
</evidence>
<organism evidence="2">
    <name type="scientific">uncultured Rubrobacteraceae bacterium</name>
    <dbReference type="NCBI Taxonomy" id="349277"/>
    <lineage>
        <taxon>Bacteria</taxon>
        <taxon>Bacillati</taxon>
        <taxon>Actinomycetota</taxon>
        <taxon>Rubrobacteria</taxon>
        <taxon>Rubrobacterales</taxon>
        <taxon>Rubrobacteraceae</taxon>
        <taxon>environmental samples</taxon>
    </lineage>
</organism>
<evidence type="ECO:0000256" key="1">
    <source>
        <dbReference type="SAM" id="MobiDB-lite"/>
    </source>
</evidence>